<proteinExistence type="predicted"/>
<sequence length="67" mass="6976">MHAPGAPVQVTDALMLNSGASGADLWCNTLVHLVLTHGAWTLLSGTLNEEFPTVPSAKDDHTPPDGV</sequence>
<evidence type="ECO:0000313" key="2">
    <source>
        <dbReference type="Proteomes" id="UP001372338"/>
    </source>
</evidence>
<comment type="caution">
    <text evidence="1">The sequence shown here is derived from an EMBL/GenBank/DDBJ whole genome shotgun (WGS) entry which is preliminary data.</text>
</comment>
<keyword evidence="2" id="KW-1185">Reference proteome</keyword>
<name>A0AAN9I7H3_CROPI</name>
<dbReference type="Proteomes" id="UP001372338">
    <property type="component" value="Unassembled WGS sequence"/>
</dbReference>
<dbReference type="EMBL" id="JAYWIO010000004">
    <property type="protein sequence ID" value="KAK7266500.1"/>
    <property type="molecule type" value="Genomic_DNA"/>
</dbReference>
<organism evidence="1 2">
    <name type="scientific">Crotalaria pallida</name>
    <name type="common">Smooth rattlebox</name>
    <name type="synonym">Crotalaria striata</name>
    <dbReference type="NCBI Taxonomy" id="3830"/>
    <lineage>
        <taxon>Eukaryota</taxon>
        <taxon>Viridiplantae</taxon>
        <taxon>Streptophyta</taxon>
        <taxon>Embryophyta</taxon>
        <taxon>Tracheophyta</taxon>
        <taxon>Spermatophyta</taxon>
        <taxon>Magnoliopsida</taxon>
        <taxon>eudicotyledons</taxon>
        <taxon>Gunneridae</taxon>
        <taxon>Pentapetalae</taxon>
        <taxon>rosids</taxon>
        <taxon>fabids</taxon>
        <taxon>Fabales</taxon>
        <taxon>Fabaceae</taxon>
        <taxon>Papilionoideae</taxon>
        <taxon>50 kb inversion clade</taxon>
        <taxon>genistoids sensu lato</taxon>
        <taxon>core genistoids</taxon>
        <taxon>Crotalarieae</taxon>
        <taxon>Crotalaria</taxon>
    </lineage>
</organism>
<evidence type="ECO:0000313" key="1">
    <source>
        <dbReference type="EMBL" id="KAK7266500.1"/>
    </source>
</evidence>
<reference evidence="1 2" key="1">
    <citation type="submission" date="2024-01" db="EMBL/GenBank/DDBJ databases">
        <title>The genomes of 5 underutilized Papilionoideae crops provide insights into root nodulation and disease resistanc.</title>
        <authorList>
            <person name="Yuan L."/>
        </authorList>
    </citation>
    <scope>NUCLEOTIDE SEQUENCE [LARGE SCALE GENOMIC DNA]</scope>
    <source>
        <strain evidence="1">ZHUSHIDOU_FW_LH</strain>
        <tissue evidence="1">Leaf</tissue>
    </source>
</reference>
<protein>
    <submittedName>
        <fullName evidence="1">Uncharacterized protein</fullName>
    </submittedName>
</protein>
<gene>
    <name evidence="1" type="ORF">RIF29_19144</name>
</gene>
<accession>A0AAN9I7H3</accession>
<dbReference type="AlphaFoldDB" id="A0AAN9I7H3"/>